<evidence type="ECO:0000256" key="1">
    <source>
        <dbReference type="PROSITE-ProRule" id="PRU00339"/>
    </source>
</evidence>
<keyword evidence="3" id="KW-1185">Reference proteome</keyword>
<dbReference type="Pfam" id="PF13414">
    <property type="entry name" value="TPR_11"/>
    <property type="match status" value="1"/>
</dbReference>
<dbReference type="KEGG" id="woc:BA177_01630"/>
<dbReference type="PANTHER" id="PTHR44366:SF1">
    <property type="entry name" value="UDP-N-ACETYLGLUCOSAMINE--PEPTIDE N-ACETYLGLUCOSAMINYLTRANSFERASE 110 KDA SUBUNIT"/>
    <property type="match status" value="1"/>
</dbReference>
<feature type="repeat" description="TPR" evidence="1">
    <location>
        <begin position="270"/>
        <end position="303"/>
    </location>
</feature>
<dbReference type="InterPro" id="IPR011990">
    <property type="entry name" value="TPR-like_helical_dom_sf"/>
</dbReference>
<organism evidence="2 3">
    <name type="scientific">Woeseia oceani</name>
    <dbReference type="NCBI Taxonomy" id="1548547"/>
    <lineage>
        <taxon>Bacteria</taxon>
        <taxon>Pseudomonadati</taxon>
        <taxon>Pseudomonadota</taxon>
        <taxon>Gammaproteobacteria</taxon>
        <taxon>Woeseiales</taxon>
        <taxon>Woeseiaceae</taxon>
        <taxon>Woeseia</taxon>
    </lineage>
</organism>
<dbReference type="STRING" id="1548547.BA177_01630"/>
<proteinExistence type="predicted"/>
<dbReference type="GO" id="GO:0006493">
    <property type="term" value="P:protein O-linked glycosylation"/>
    <property type="evidence" value="ECO:0007669"/>
    <property type="project" value="InterPro"/>
</dbReference>
<dbReference type="Pfam" id="PF13181">
    <property type="entry name" value="TPR_8"/>
    <property type="match status" value="1"/>
</dbReference>
<dbReference type="InterPro" id="IPR027417">
    <property type="entry name" value="P-loop_NTPase"/>
</dbReference>
<dbReference type="Pfam" id="PF13469">
    <property type="entry name" value="Sulfotransfer_3"/>
    <property type="match status" value="1"/>
</dbReference>
<dbReference type="EMBL" id="CP016268">
    <property type="protein sequence ID" value="ANO50089.1"/>
    <property type="molecule type" value="Genomic_DNA"/>
</dbReference>
<dbReference type="OrthoDB" id="9815894at2"/>
<dbReference type="Gene3D" id="1.25.40.10">
    <property type="entry name" value="Tetratricopeptide repeat domain"/>
    <property type="match status" value="2"/>
</dbReference>
<dbReference type="RefSeq" id="WP_068612156.1">
    <property type="nucleotide sequence ID" value="NZ_CP016268.1"/>
</dbReference>
<gene>
    <name evidence="2" type="ORF">BA177_01630</name>
</gene>
<dbReference type="Gene3D" id="3.40.50.300">
    <property type="entry name" value="P-loop containing nucleotide triphosphate hydrolases"/>
    <property type="match status" value="1"/>
</dbReference>
<dbReference type="SMART" id="SM00028">
    <property type="entry name" value="TPR"/>
    <property type="match status" value="7"/>
</dbReference>
<feature type="repeat" description="TPR" evidence="1">
    <location>
        <begin position="202"/>
        <end position="235"/>
    </location>
</feature>
<dbReference type="InterPro" id="IPR019734">
    <property type="entry name" value="TPR_rpt"/>
</dbReference>
<dbReference type="InterPro" id="IPR037919">
    <property type="entry name" value="OGT"/>
</dbReference>
<reference evidence="2 3" key="1">
    <citation type="submission" date="2016-06" db="EMBL/GenBank/DDBJ databases">
        <title>Complete genome sequence of a deep-branching marine Gamma Proteobacterium Woeseia oceani type strain XK5.</title>
        <authorList>
            <person name="Mu D."/>
            <person name="Du Z."/>
        </authorList>
    </citation>
    <scope>NUCLEOTIDE SEQUENCE [LARGE SCALE GENOMIC DNA]</scope>
    <source>
        <strain evidence="2 3">XK5</strain>
    </source>
</reference>
<dbReference type="GO" id="GO:0097363">
    <property type="term" value="F:protein O-acetylglucosaminyltransferase activity"/>
    <property type="evidence" value="ECO:0007669"/>
    <property type="project" value="TreeGrafter"/>
</dbReference>
<feature type="repeat" description="TPR" evidence="1">
    <location>
        <begin position="236"/>
        <end position="269"/>
    </location>
</feature>
<dbReference type="SUPFAM" id="SSF48452">
    <property type="entry name" value="TPR-like"/>
    <property type="match status" value="1"/>
</dbReference>
<dbReference type="SUPFAM" id="SSF52540">
    <property type="entry name" value="P-loop containing nucleoside triphosphate hydrolases"/>
    <property type="match status" value="1"/>
</dbReference>
<dbReference type="Proteomes" id="UP000092695">
    <property type="component" value="Chromosome"/>
</dbReference>
<protein>
    <submittedName>
        <fullName evidence="2">Uncharacterized protein</fullName>
    </submittedName>
</protein>
<dbReference type="Pfam" id="PF14559">
    <property type="entry name" value="TPR_19"/>
    <property type="match status" value="1"/>
</dbReference>
<keyword evidence="1" id="KW-0802">TPR repeat</keyword>
<dbReference type="PROSITE" id="PS50005">
    <property type="entry name" value="TPR"/>
    <property type="match status" value="3"/>
</dbReference>
<dbReference type="PANTHER" id="PTHR44366">
    <property type="entry name" value="UDP-N-ACETYLGLUCOSAMINE--PEPTIDE N-ACETYLGLUCOSAMINYLTRANSFERASE 110 KDA SUBUNIT"/>
    <property type="match status" value="1"/>
</dbReference>
<sequence>MSQNEKLGAAFSQLRTGNFVETLRLCEQFLATSPEDASFLCLAGQASIALKQFDNAEKYIDDAIRVSPDFAPAFEVHGDLMLLKGDPGRACASYEVAMRLDPGRNLTHEKLERSRQLEKAAATAKPAAATRKPFEDELRKAVAFETNGDLQSAEMIYREILTREPNHVEAARLLAGIAVHHKRYRDAEVFLKKVLEIAPDHARAWLDLANVQRELDQLDDAVESARQVLRLAPGNAESYMAYAGAIGMTGAHEEAIEAYQRAIAMAPEKAGAMCAMAHHQKTVGHQNDAIASYRRAIAIKPDHAEAYWSLANLKTFRFEDEEVAAMQALLRDESLPDVSRAQLHNALGLELESRKDYDAAFQNFAACNKIQRLSESYDPVETETTYDRIIDLFDADFFAKNAGAPASEITPVLVVGLPRSGSTLIEQILASHSQVDGTHELGDLTRAVQSVRRGKNRRARFPDTLAELTPADWQGIADEYLQRTEIFRSGAPFFIDKNPNNFVYVGVMKLAFPNARIINARRHPLDSCFGSFKQLFASGQPFTYDMIELGEYYLQYQRLMDHWHAVLPGFVLDVQYEDVVADLDSQVARLLDYCGLPFEEACLRFHETNRAVKTASSEQVRRPIYSSSVNLWRNYEDHLDELIQILQPILPD</sequence>
<evidence type="ECO:0000313" key="3">
    <source>
        <dbReference type="Proteomes" id="UP000092695"/>
    </source>
</evidence>
<evidence type="ECO:0000313" key="2">
    <source>
        <dbReference type="EMBL" id="ANO50089.1"/>
    </source>
</evidence>
<accession>A0A193LCG6</accession>
<dbReference type="AlphaFoldDB" id="A0A193LCG6"/>
<name>A0A193LCG6_9GAMM</name>